<feature type="non-terminal residue" evidence="2">
    <location>
        <position position="1"/>
    </location>
</feature>
<gene>
    <name evidence="2" type="ORF">E4T88_17255</name>
</gene>
<evidence type="ECO:0000313" key="3">
    <source>
        <dbReference type="Proteomes" id="UP000298285"/>
    </source>
</evidence>
<protein>
    <submittedName>
        <fullName evidence="2">DUF11 domain-containing protein</fullName>
    </submittedName>
</protein>
<dbReference type="PANTHER" id="PTHR34819:SF3">
    <property type="entry name" value="CELL SURFACE PROTEIN"/>
    <property type="match status" value="1"/>
</dbReference>
<dbReference type="Proteomes" id="UP000298285">
    <property type="component" value="Unassembled WGS sequence"/>
</dbReference>
<dbReference type="Pfam" id="PF01345">
    <property type="entry name" value="DUF11"/>
    <property type="match status" value="2"/>
</dbReference>
<feature type="domain" description="DUF11" evidence="1">
    <location>
        <begin position="118"/>
        <end position="178"/>
    </location>
</feature>
<dbReference type="InterPro" id="IPR001434">
    <property type="entry name" value="OmcB-like_DUF11"/>
</dbReference>
<proteinExistence type="predicted"/>
<comment type="caution">
    <text evidence="2">The sequence shown here is derived from an EMBL/GenBank/DDBJ whole genome shotgun (WGS) entry which is preliminary data.</text>
</comment>
<dbReference type="InterPro" id="IPR051172">
    <property type="entry name" value="Chlamydia_OmcB"/>
</dbReference>
<dbReference type="EMBL" id="SPPK01000026">
    <property type="protein sequence ID" value="TFU86233.1"/>
    <property type="molecule type" value="Genomic_DNA"/>
</dbReference>
<name>A0A4Y9IJ19_9BACT</name>
<organism evidence="2 3">
    <name type="scientific">Dysgonomonas mossii</name>
    <dbReference type="NCBI Taxonomy" id="163665"/>
    <lineage>
        <taxon>Bacteria</taxon>
        <taxon>Pseudomonadati</taxon>
        <taxon>Bacteroidota</taxon>
        <taxon>Bacteroidia</taxon>
        <taxon>Bacteroidales</taxon>
        <taxon>Dysgonomonadaceae</taxon>
        <taxon>Dysgonomonas</taxon>
    </lineage>
</organism>
<dbReference type="PANTHER" id="PTHR34819">
    <property type="entry name" value="LARGE CYSTEINE-RICH PERIPLASMIC PROTEIN OMCB"/>
    <property type="match status" value="1"/>
</dbReference>
<dbReference type="InterPro" id="IPR047589">
    <property type="entry name" value="DUF11_rpt"/>
</dbReference>
<sequence length="202" mass="20661">YTVRAKNNGPSSAENVWLKDTLPAGTVLIGTPTATGGGTCDPVGSDGTLNCRWGTTGASMLLANGGQYEVTYRLRPTAAWTAGQVLNNEVEIGTATDEPNLANNKAQAQVELTQPELDVLVSMAHSADAIALGAETTYTITVKNSGPSFGTNVVMTDTFPVTHPTNGATSATFSYTGNLTVDQGGTCTQPAVGATTGSVVCT</sequence>
<dbReference type="OrthoDB" id="9805017at2"/>
<evidence type="ECO:0000259" key="1">
    <source>
        <dbReference type="Pfam" id="PF01345"/>
    </source>
</evidence>
<feature type="non-terminal residue" evidence="2">
    <location>
        <position position="202"/>
    </location>
</feature>
<dbReference type="AlphaFoldDB" id="A0A4Y9IJ19"/>
<reference evidence="2 3" key="1">
    <citation type="submission" date="2019-03" db="EMBL/GenBank/DDBJ databases">
        <title>Diversity of the mouse oral microbiome.</title>
        <authorList>
            <person name="Joseph S."/>
            <person name="Aduse-Opoku J."/>
            <person name="Curtis M."/>
            <person name="Wade W."/>
            <person name="Hashim A."/>
        </authorList>
    </citation>
    <scope>NUCLEOTIDE SEQUENCE [LARGE SCALE GENOMIC DNA]</scope>
    <source>
        <strain evidence="2 3">P11</strain>
    </source>
</reference>
<feature type="domain" description="DUF11" evidence="1">
    <location>
        <begin position="1"/>
        <end position="110"/>
    </location>
</feature>
<dbReference type="NCBIfam" id="TIGR01451">
    <property type="entry name" value="B_ant_repeat"/>
    <property type="match status" value="2"/>
</dbReference>
<accession>A0A4Y9IJ19</accession>
<evidence type="ECO:0000313" key="2">
    <source>
        <dbReference type="EMBL" id="TFU86233.1"/>
    </source>
</evidence>